<dbReference type="PANTHER" id="PTHR14326">
    <property type="entry name" value="TARGETING PROTEIN FOR XKLP2"/>
    <property type="match status" value="1"/>
</dbReference>
<proteinExistence type="predicted"/>
<reference evidence="3 4" key="1">
    <citation type="submission" date="2020-10" db="EMBL/GenBank/DDBJ databases">
        <title>The Coptis chinensis genome and diversification of protoberbering-type alkaloids.</title>
        <authorList>
            <person name="Wang B."/>
            <person name="Shu S."/>
            <person name="Song C."/>
            <person name="Liu Y."/>
        </authorList>
    </citation>
    <scope>NUCLEOTIDE SEQUENCE [LARGE SCALE GENOMIC DNA]</scope>
    <source>
        <strain evidence="3">HL-2020</strain>
        <tissue evidence="3">Leaf</tissue>
    </source>
</reference>
<feature type="region of interest" description="Disordered" evidence="1">
    <location>
        <begin position="266"/>
        <end position="285"/>
    </location>
</feature>
<keyword evidence="4" id="KW-1185">Reference proteome</keyword>
<dbReference type="GO" id="GO:0005880">
    <property type="term" value="C:nuclear microtubule"/>
    <property type="evidence" value="ECO:0007669"/>
    <property type="project" value="TreeGrafter"/>
</dbReference>
<dbReference type="GO" id="GO:0030295">
    <property type="term" value="F:protein kinase activator activity"/>
    <property type="evidence" value="ECO:0007669"/>
    <property type="project" value="TreeGrafter"/>
</dbReference>
<organism evidence="3 4">
    <name type="scientific">Coptis chinensis</name>
    <dbReference type="NCBI Taxonomy" id="261450"/>
    <lineage>
        <taxon>Eukaryota</taxon>
        <taxon>Viridiplantae</taxon>
        <taxon>Streptophyta</taxon>
        <taxon>Embryophyta</taxon>
        <taxon>Tracheophyta</taxon>
        <taxon>Spermatophyta</taxon>
        <taxon>Magnoliopsida</taxon>
        <taxon>Ranunculales</taxon>
        <taxon>Ranunculaceae</taxon>
        <taxon>Coptidoideae</taxon>
        <taxon>Coptis</taxon>
    </lineage>
</organism>
<feature type="domain" description="TPX2 central" evidence="2">
    <location>
        <begin position="186"/>
        <end position="354"/>
    </location>
</feature>
<dbReference type="InterPro" id="IPR027330">
    <property type="entry name" value="TPX2_central_dom"/>
</dbReference>
<dbReference type="GO" id="GO:0005819">
    <property type="term" value="C:spindle"/>
    <property type="evidence" value="ECO:0007669"/>
    <property type="project" value="InterPro"/>
</dbReference>
<comment type="caution">
    <text evidence="3">The sequence shown here is derived from an EMBL/GenBank/DDBJ whole genome shotgun (WGS) entry which is preliminary data.</text>
</comment>
<gene>
    <name evidence="3" type="ORF">IFM89_019811</name>
</gene>
<evidence type="ECO:0000313" key="3">
    <source>
        <dbReference type="EMBL" id="KAF9614683.1"/>
    </source>
</evidence>
<dbReference type="GO" id="GO:0090307">
    <property type="term" value="P:mitotic spindle assembly"/>
    <property type="evidence" value="ECO:0007669"/>
    <property type="project" value="TreeGrafter"/>
</dbReference>
<dbReference type="PANTHER" id="PTHR14326:SF15">
    <property type="entry name" value="OS06G0130200 PROTEIN"/>
    <property type="match status" value="1"/>
</dbReference>
<feature type="compositionally biased region" description="Basic and acidic residues" evidence="1">
    <location>
        <begin position="115"/>
        <end position="130"/>
    </location>
</feature>
<dbReference type="Pfam" id="PF12214">
    <property type="entry name" value="TPX2_importin"/>
    <property type="match status" value="1"/>
</dbReference>
<dbReference type="EMBL" id="JADFTS010000003">
    <property type="protein sequence ID" value="KAF9614683.1"/>
    <property type="molecule type" value="Genomic_DNA"/>
</dbReference>
<feature type="compositionally biased region" description="Polar residues" evidence="1">
    <location>
        <begin position="268"/>
        <end position="285"/>
    </location>
</feature>
<dbReference type="GO" id="GO:0008017">
    <property type="term" value="F:microtubule binding"/>
    <property type="evidence" value="ECO:0007669"/>
    <property type="project" value="TreeGrafter"/>
</dbReference>
<feature type="compositionally biased region" description="Basic and acidic residues" evidence="1">
    <location>
        <begin position="147"/>
        <end position="159"/>
    </location>
</feature>
<feature type="region of interest" description="Disordered" evidence="1">
    <location>
        <begin position="99"/>
        <end position="182"/>
    </location>
</feature>
<feature type="region of interest" description="Disordered" evidence="1">
    <location>
        <begin position="444"/>
        <end position="472"/>
    </location>
</feature>
<dbReference type="AlphaFoldDB" id="A0A835IF85"/>
<accession>A0A835IF85</accession>
<sequence length="472" mass="53857">MESSDIDEEMEDMMFEGGGEFEEEEVEVEVVEFDFDYEFDASKYFDLSRDESPIEKQDAESWFYTAPNYPPSRLTFYNHMAKDIRHPKPKQVMKTFASRGSTLMKPTASQLAKQNRREVPNSNRLLERSQQKSSENPVVENQAAKRQKLERGHLPKVIDTKQQTSYIHKQSKKGAPVDGNSTHVKLKITIPRQPDLETAHRTQRMRPKNGTERVEQVKTTASVFRARPLNRKILEAPSLPLLKKSTPRLPAFQEFHLKTAERAMQHSFAASSATPHSNKSDKVLQTTKARPITLSNTVDSTRPHSVTALRQEGSETTQNFKARPLNKKIFSSKGDIGVFRNTKREATIPMEFNFSTDKRSQYHPPVELFDKLSLTSELQQNTGSKPKMPRSTFIPIKGSKENTMNSFQQDHRLMNVVKEKPKRFGGKQMQCGVDGEINEVGSRANMRMISESTEAGPDNSKSNLPHKYVERP</sequence>
<dbReference type="InterPro" id="IPR009675">
    <property type="entry name" value="TPX2_fam"/>
</dbReference>
<name>A0A835IF85_9MAGN</name>
<evidence type="ECO:0000256" key="1">
    <source>
        <dbReference type="SAM" id="MobiDB-lite"/>
    </source>
</evidence>
<dbReference type="Proteomes" id="UP000631114">
    <property type="component" value="Unassembled WGS sequence"/>
</dbReference>
<dbReference type="OrthoDB" id="1684416at2759"/>
<dbReference type="GO" id="GO:0060236">
    <property type="term" value="P:regulation of mitotic spindle organization"/>
    <property type="evidence" value="ECO:0007669"/>
    <property type="project" value="InterPro"/>
</dbReference>
<evidence type="ECO:0000313" key="4">
    <source>
        <dbReference type="Proteomes" id="UP000631114"/>
    </source>
</evidence>
<evidence type="ECO:0000259" key="2">
    <source>
        <dbReference type="Pfam" id="PF12214"/>
    </source>
</evidence>
<protein>
    <recommendedName>
        <fullName evidence="2">TPX2 central domain-containing protein</fullName>
    </recommendedName>
</protein>